<protein>
    <submittedName>
        <fullName evidence="1">Uncharacterized protein</fullName>
    </submittedName>
</protein>
<reference evidence="2" key="1">
    <citation type="submission" date="2016-10" db="EMBL/GenBank/DDBJ databases">
        <authorList>
            <person name="Varghese N."/>
            <person name="Submissions S."/>
        </authorList>
    </citation>
    <scope>NUCLEOTIDE SEQUENCE [LARGE SCALE GENOMIC DNA]</scope>
    <source>
        <strain evidence="2">MPL-11</strain>
    </source>
</reference>
<accession>A0A1H0XIX7</accession>
<proteinExistence type="predicted"/>
<sequence length="43" mass="4992">MYGDKDEVEIEKNKKEIKSLKSIVTELKDEIHLIYSGARDLLV</sequence>
<dbReference type="EMBL" id="FNJW01000007">
    <property type="protein sequence ID" value="SDQ02785.1"/>
    <property type="molecule type" value="Genomic_DNA"/>
</dbReference>
<gene>
    <name evidence="1" type="ORF">SAMN04487752_0300</name>
</gene>
<dbReference type="AlphaFoldDB" id="A0A1H0XIX7"/>
<evidence type="ECO:0000313" key="1">
    <source>
        <dbReference type="EMBL" id="SDQ02785.1"/>
    </source>
</evidence>
<keyword evidence="2" id="KW-1185">Reference proteome</keyword>
<evidence type="ECO:0000313" key="2">
    <source>
        <dbReference type="Proteomes" id="UP000199481"/>
    </source>
</evidence>
<name>A0A1H0XIX7_9LACT</name>
<organism evidence="1 2">
    <name type="scientific">Carnobacterium viridans</name>
    <dbReference type="NCBI Taxonomy" id="174587"/>
    <lineage>
        <taxon>Bacteria</taxon>
        <taxon>Bacillati</taxon>
        <taxon>Bacillota</taxon>
        <taxon>Bacilli</taxon>
        <taxon>Lactobacillales</taxon>
        <taxon>Carnobacteriaceae</taxon>
        <taxon>Carnobacterium</taxon>
    </lineage>
</organism>
<dbReference type="Proteomes" id="UP000199481">
    <property type="component" value="Unassembled WGS sequence"/>
</dbReference>